<keyword evidence="1" id="KW-1133">Transmembrane helix</keyword>
<dbReference type="EMBL" id="JAPQKP010000001">
    <property type="protein sequence ID" value="KAJ5211243.1"/>
    <property type="molecule type" value="Genomic_DNA"/>
</dbReference>
<dbReference type="AlphaFoldDB" id="A0A9W9N0Z4"/>
<evidence type="ECO:0000313" key="2">
    <source>
        <dbReference type="EMBL" id="KAJ5211243.1"/>
    </source>
</evidence>
<feature type="transmembrane region" description="Helical" evidence="1">
    <location>
        <begin position="40"/>
        <end position="58"/>
    </location>
</feature>
<proteinExistence type="predicted"/>
<organism evidence="2 3">
    <name type="scientific">Penicillium cf. griseofulvum</name>
    <dbReference type="NCBI Taxonomy" id="2972120"/>
    <lineage>
        <taxon>Eukaryota</taxon>
        <taxon>Fungi</taxon>
        <taxon>Dikarya</taxon>
        <taxon>Ascomycota</taxon>
        <taxon>Pezizomycotina</taxon>
        <taxon>Eurotiomycetes</taxon>
        <taxon>Eurotiomycetidae</taxon>
        <taxon>Eurotiales</taxon>
        <taxon>Aspergillaceae</taxon>
        <taxon>Penicillium</taxon>
    </lineage>
</organism>
<name>A0A9W9N0Z4_9EURO</name>
<sequence>MSILILETVQKQANASKLGDKKPLSSRQMFRTITVLYRKGGLRFLLNGIGSACTYWAMHSSVVKLLSILLPSPVAYIIVSVLLAETHFFWTARTILPRDQVRLVPRPRDRQRWKALVIPTLIYAAANTVMTYIPALFENSLTPPHEEVAIVGLSYIVGSDILIAGFMLFAQLFLLFPSYIVLILVQASLLPPNCETLVFSPRQQQRGRRVGEIFSDGGPLQAQEAAQMVGVARLLWCLELHGKMCLCLFGVAAVAHVVVYSMK</sequence>
<comment type="caution">
    <text evidence="2">The sequence shown here is derived from an EMBL/GenBank/DDBJ whole genome shotgun (WGS) entry which is preliminary data.</text>
</comment>
<reference evidence="2" key="1">
    <citation type="submission" date="2022-11" db="EMBL/GenBank/DDBJ databases">
        <authorList>
            <person name="Petersen C."/>
        </authorList>
    </citation>
    <scope>NUCLEOTIDE SEQUENCE</scope>
    <source>
        <strain evidence="2">IBT 16849</strain>
    </source>
</reference>
<gene>
    <name evidence="2" type="ORF">N7472_001382</name>
</gene>
<reference evidence="2" key="2">
    <citation type="journal article" date="2023" name="IMA Fungus">
        <title>Comparative genomic study of the Penicillium genus elucidates a diverse pangenome and 15 lateral gene transfer events.</title>
        <authorList>
            <person name="Petersen C."/>
            <person name="Sorensen T."/>
            <person name="Nielsen M.R."/>
            <person name="Sondergaard T.E."/>
            <person name="Sorensen J.L."/>
            <person name="Fitzpatrick D.A."/>
            <person name="Frisvad J.C."/>
            <person name="Nielsen K.L."/>
        </authorList>
    </citation>
    <scope>NUCLEOTIDE SEQUENCE</scope>
    <source>
        <strain evidence="2">IBT 16849</strain>
    </source>
</reference>
<protein>
    <submittedName>
        <fullName evidence="2">Uncharacterized protein</fullName>
    </submittedName>
</protein>
<keyword evidence="1" id="KW-0812">Transmembrane</keyword>
<keyword evidence="3" id="KW-1185">Reference proteome</keyword>
<evidence type="ECO:0000313" key="3">
    <source>
        <dbReference type="Proteomes" id="UP001150879"/>
    </source>
</evidence>
<feature type="transmembrane region" description="Helical" evidence="1">
    <location>
        <begin position="70"/>
        <end position="92"/>
    </location>
</feature>
<evidence type="ECO:0000256" key="1">
    <source>
        <dbReference type="SAM" id="Phobius"/>
    </source>
</evidence>
<feature type="transmembrane region" description="Helical" evidence="1">
    <location>
        <begin position="153"/>
        <end position="176"/>
    </location>
</feature>
<keyword evidence="1" id="KW-0472">Membrane</keyword>
<feature type="transmembrane region" description="Helical" evidence="1">
    <location>
        <begin position="244"/>
        <end position="262"/>
    </location>
</feature>
<feature type="transmembrane region" description="Helical" evidence="1">
    <location>
        <begin position="113"/>
        <end position="133"/>
    </location>
</feature>
<accession>A0A9W9N0Z4</accession>
<dbReference type="Proteomes" id="UP001150879">
    <property type="component" value="Unassembled WGS sequence"/>
</dbReference>